<dbReference type="InterPro" id="IPR036034">
    <property type="entry name" value="PDZ_sf"/>
</dbReference>
<proteinExistence type="predicted"/>
<evidence type="ECO:0000256" key="4">
    <source>
        <dbReference type="SAM" id="Phobius"/>
    </source>
</evidence>
<dbReference type="InterPro" id="IPR009003">
    <property type="entry name" value="Peptidase_S1_PA"/>
</dbReference>
<reference evidence="6 7" key="1">
    <citation type="journal article" date="2013" name="Stand. Genomic Sci.">
        <title>Genomic Encyclopedia of Type Strains, Phase I: The one thousand microbial genomes (KMG-I) project.</title>
        <authorList>
            <person name="Kyrpides N.C."/>
            <person name="Woyke T."/>
            <person name="Eisen J.A."/>
            <person name="Garrity G."/>
            <person name="Lilburn T.G."/>
            <person name="Beck B.J."/>
            <person name="Whitman W.B."/>
            <person name="Hugenholtz P."/>
            <person name="Klenk H.P."/>
        </authorList>
    </citation>
    <scope>NUCLEOTIDE SEQUENCE [LARGE SCALE GENOMIC DNA]</scope>
    <source>
        <strain evidence="6 7">DSM 45044</strain>
    </source>
</reference>
<dbReference type="Pfam" id="PF13365">
    <property type="entry name" value="Trypsin_2"/>
    <property type="match status" value="1"/>
</dbReference>
<keyword evidence="4" id="KW-0812">Transmembrane</keyword>
<dbReference type="Proteomes" id="UP000321617">
    <property type="component" value="Unassembled WGS sequence"/>
</dbReference>
<dbReference type="Gene3D" id="2.40.10.120">
    <property type="match status" value="1"/>
</dbReference>
<dbReference type="SUPFAM" id="SSF50156">
    <property type="entry name" value="PDZ domain-like"/>
    <property type="match status" value="1"/>
</dbReference>
<evidence type="ECO:0000313" key="7">
    <source>
        <dbReference type="Proteomes" id="UP000321617"/>
    </source>
</evidence>
<comment type="caution">
    <text evidence="6">The sequence shown here is derived from an EMBL/GenBank/DDBJ whole genome shotgun (WGS) entry which is preliminary data.</text>
</comment>
<keyword evidence="4" id="KW-1133">Transmembrane helix</keyword>
<feature type="compositionally biased region" description="Basic and acidic residues" evidence="3">
    <location>
        <begin position="1"/>
        <end position="20"/>
    </location>
</feature>
<evidence type="ECO:0000313" key="6">
    <source>
        <dbReference type="EMBL" id="TWJ13058.1"/>
    </source>
</evidence>
<dbReference type="SMART" id="SM00228">
    <property type="entry name" value="PDZ"/>
    <property type="match status" value="1"/>
</dbReference>
<organism evidence="6 7">
    <name type="scientific">Stackebrandtia albiflava</name>
    <dbReference type="NCBI Taxonomy" id="406432"/>
    <lineage>
        <taxon>Bacteria</taxon>
        <taxon>Bacillati</taxon>
        <taxon>Actinomycetota</taxon>
        <taxon>Actinomycetes</taxon>
        <taxon>Glycomycetales</taxon>
        <taxon>Glycomycetaceae</taxon>
        <taxon>Stackebrandtia</taxon>
    </lineage>
</organism>
<dbReference type="SUPFAM" id="SSF50494">
    <property type="entry name" value="Trypsin-like serine proteases"/>
    <property type="match status" value="1"/>
</dbReference>
<feature type="region of interest" description="Disordered" evidence="3">
    <location>
        <begin position="1"/>
        <end position="88"/>
    </location>
</feature>
<dbReference type="GO" id="GO:0004252">
    <property type="term" value="F:serine-type endopeptidase activity"/>
    <property type="evidence" value="ECO:0007669"/>
    <property type="project" value="InterPro"/>
</dbReference>
<dbReference type="InterPro" id="IPR051201">
    <property type="entry name" value="Chloro_Bact_Ser_Proteases"/>
</dbReference>
<dbReference type="AlphaFoldDB" id="A0A562V5J2"/>
<evidence type="ECO:0000259" key="5">
    <source>
        <dbReference type="PROSITE" id="PS50106"/>
    </source>
</evidence>
<dbReference type="Gene3D" id="2.30.42.10">
    <property type="match status" value="1"/>
</dbReference>
<evidence type="ECO:0000256" key="2">
    <source>
        <dbReference type="ARBA" id="ARBA00022801"/>
    </source>
</evidence>
<sequence length="429" mass="41726">MNAQEQDPHGRFDRSADHAEGNPPAGDRPAPGAADPSPYTASAPGGPQWQPSPYVPGGTAMPGGYVSGPVTAPPYSTEPAPPRPGRRGGRAVAAVAAAVAIALGAGGAGGFIGYSLADDDPPASSPSQFVGDGATLSDVAAAVQPSVVSVETETAGGSGVVYDDRGHIITNNHVVASAVGGEVTVQFADGTSAPAEVVGTDPAGDLAVLKVDDVEGLTPITVGDSEGLEVGDTVLALGSPLGLQGSVTSGIVSALDRTISAGEGPRGSATTLNGLIQTDAAINHGNSGGALVNGRGELIGINTAIATADSSGGNIGVGFAIPASTVRATADQIIEGGSVERAFLGVSMTDMPGAVAGAVVTTVQPGSPAEDAGLVEGDVITAIGDTEVSSAADVAAAVQSRQPGDRVEITYSRDGGTSETVTATLGGTP</sequence>
<dbReference type="PRINTS" id="PR00834">
    <property type="entry name" value="PROTEASES2C"/>
</dbReference>
<dbReference type="RefSeq" id="WP_147140651.1">
    <property type="nucleotide sequence ID" value="NZ_BAABIJ010000002.1"/>
</dbReference>
<feature type="compositionally biased region" description="Low complexity" evidence="3">
    <location>
        <begin position="23"/>
        <end position="38"/>
    </location>
</feature>
<dbReference type="InterPro" id="IPR001940">
    <property type="entry name" value="Peptidase_S1C"/>
</dbReference>
<feature type="transmembrane region" description="Helical" evidence="4">
    <location>
        <begin position="91"/>
        <end position="117"/>
    </location>
</feature>
<dbReference type="EMBL" id="VLLL01000006">
    <property type="protein sequence ID" value="TWJ13058.1"/>
    <property type="molecule type" value="Genomic_DNA"/>
</dbReference>
<keyword evidence="7" id="KW-1185">Reference proteome</keyword>
<evidence type="ECO:0000256" key="3">
    <source>
        <dbReference type="SAM" id="MobiDB-lite"/>
    </source>
</evidence>
<dbReference type="Pfam" id="PF13180">
    <property type="entry name" value="PDZ_2"/>
    <property type="match status" value="1"/>
</dbReference>
<keyword evidence="1 6" id="KW-0645">Protease</keyword>
<dbReference type="GO" id="GO:0006508">
    <property type="term" value="P:proteolysis"/>
    <property type="evidence" value="ECO:0007669"/>
    <property type="project" value="UniProtKB-KW"/>
</dbReference>
<gene>
    <name evidence="6" type="ORF">LX16_3826</name>
</gene>
<dbReference type="PANTHER" id="PTHR43343">
    <property type="entry name" value="PEPTIDASE S12"/>
    <property type="match status" value="1"/>
</dbReference>
<keyword evidence="4" id="KW-0472">Membrane</keyword>
<keyword evidence="2" id="KW-0378">Hydrolase</keyword>
<dbReference type="PROSITE" id="PS50106">
    <property type="entry name" value="PDZ"/>
    <property type="match status" value="1"/>
</dbReference>
<accession>A0A562V5J2</accession>
<feature type="domain" description="PDZ" evidence="5">
    <location>
        <begin position="333"/>
        <end position="415"/>
    </location>
</feature>
<dbReference type="OrthoDB" id="9788136at2"/>
<protein>
    <submittedName>
        <fullName evidence="6">Putative serine protease PepD</fullName>
    </submittedName>
</protein>
<dbReference type="PANTHER" id="PTHR43343:SF3">
    <property type="entry name" value="PROTEASE DO-LIKE 8, CHLOROPLASTIC"/>
    <property type="match status" value="1"/>
</dbReference>
<name>A0A562V5J2_9ACTN</name>
<dbReference type="InterPro" id="IPR001478">
    <property type="entry name" value="PDZ"/>
</dbReference>
<evidence type="ECO:0000256" key="1">
    <source>
        <dbReference type="ARBA" id="ARBA00022670"/>
    </source>
</evidence>